<evidence type="ECO:0000313" key="3">
    <source>
        <dbReference type="Proteomes" id="UP000245959"/>
    </source>
</evidence>
<proteinExistence type="predicted"/>
<keyword evidence="3" id="KW-1185">Reference proteome</keyword>
<feature type="transmembrane region" description="Helical" evidence="1">
    <location>
        <begin position="6"/>
        <end position="22"/>
    </location>
</feature>
<evidence type="ECO:0000313" key="2">
    <source>
        <dbReference type="EMBL" id="PVY39765.1"/>
    </source>
</evidence>
<accession>A0A2U1ATL6</accession>
<name>A0A2U1ATL6_9BACT</name>
<dbReference type="GeneID" id="78295825"/>
<dbReference type="Proteomes" id="UP000245959">
    <property type="component" value="Unassembled WGS sequence"/>
</dbReference>
<sequence>MYLLLSTPAALILLIYGIYKWIMRQSDREKEFWIDQKVYGHPVSLKLYALMKAVLFLIAIGGVMLILVSLVYGQVPTWRDFSNKKFLWAVCGASFFIIVQLGALGLIWLIRHVGKFNTGKVILFFLLIGIITAILLAGICIAAF</sequence>
<organism evidence="2 3">
    <name type="scientific">Victivallis vadensis</name>
    <dbReference type="NCBI Taxonomy" id="172901"/>
    <lineage>
        <taxon>Bacteria</taxon>
        <taxon>Pseudomonadati</taxon>
        <taxon>Lentisphaerota</taxon>
        <taxon>Lentisphaeria</taxon>
        <taxon>Victivallales</taxon>
        <taxon>Victivallaceae</taxon>
        <taxon>Victivallis</taxon>
    </lineage>
</organism>
<evidence type="ECO:0000256" key="1">
    <source>
        <dbReference type="SAM" id="Phobius"/>
    </source>
</evidence>
<protein>
    <submittedName>
        <fullName evidence="2">Uncharacterized protein</fullName>
    </submittedName>
</protein>
<feature type="transmembrane region" description="Helical" evidence="1">
    <location>
        <begin position="86"/>
        <end position="109"/>
    </location>
</feature>
<gene>
    <name evidence="2" type="ORF">C8D82_1196</name>
</gene>
<comment type="caution">
    <text evidence="2">The sequence shown here is derived from an EMBL/GenBank/DDBJ whole genome shotgun (WGS) entry which is preliminary data.</text>
</comment>
<keyword evidence="1" id="KW-0812">Transmembrane</keyword>
<keyword evidence="1" id="KW-0472">Membrane</keyword>
<keyword evidence="1" id="KW-1133">Transmembrane helix</keyword>
<reference evidence="2 3" key="1">
    <citation type="submission" date="2018-04" db="EMBL/GenBank/DDBJ databases">
        <title>Genomic Encyclopedia of Type Strains, Phase IV (KMG-IV): sequencing the most valuable type-strain genomes for metagenomic binning, comparative biology and taxonomic classification.</title>
        <authorList>
            <person name="Goeker M."/>
        </authorList>
    </citation>
    <scope>NUCLEOTIDE SEQUENCE [LARGE SCALE GENOMIC DNA]</scope>
    <source>
        <strain evidence="2 3">DSM 14823</strain>
    </source>
</reference>
<dbReference type="EMBL" id="QEKH01000019">
    <property type="protein sequence ID" value="PVY39765.1"/>
    <property type="molecule type" value="Genomic_DNA"/>
</dbReference>
<dbReference type="RefSeq" id="WP_116884532.1">
    <property type="nucleotide sequence ID" value="NZ_CABMMC010000007.1"/>
</dbReference>
<feature type="transmembrane region" description="Helical" evidence="1">
    <location>
        <begin position="54"/>
        <end position="74"/>
    </location>
</feature>
<feature type="transmembrane region" description="Helical" evidence="1">
    <location>
        <begin position="121"/>
        <end position="143"/>
    </location>
</feature>
<dbReference type="AlphaFoldDB" id="A0A2U1ATL6"/>